<reference evidence="5" key="2">
    <citation type="journal article" date="2019" name="Genome Biol. Evol.">
        <title>Day and night: Metabolic profiles and evolutionary relationships of six axenic non-marine cyanobacteria.</title>
        <authorList>
            <person name="Will S.E."/>
            <person name="Henke P."/>
            <person name="Boedeker C."/>
            <person name="Huang S."/>
            <person name="Brinkmann H."/>
            <person name="Rohde M."/>
            <person name="Jarek M."/>
            <person name="Friedl T."/>
            <person name="Seufert S."/>
            <person name="Schumacher M."/>
            <person name="Overmann J."/>
            <person name="Neumann-Schaal M."/>
            <person name="Petersen J."/>
        </authorList>
    </citation>
    <scope>NUCLEOTIDE SEQUENCE [LARGE SCALE GENOMIC DNA]</scope>
    <source>
        <strain evidence="5">PCC 7102</strain>
    </source>
</reference>
<comment type="similarity">
    <text evidence="1">Belongs to the CpcE/RpcE/PecE family.</text>
</comment>
<accession>A0A433VP73</accession>
<gene>
    <name evidence="5" type="ORF">DSM106972_021110</name>
</gene>
<evidence type="ECO:0008006" key="7">
    <source>
        <dbReference type="Google" id="ProtNLM"/>
    </source>
</evidence>
<dbReference type="InterPro" id="IPR011989">
    <property type="entry name" value="ARM-like"/>
</dbReference>
<comment type="caution">
    <text evidence="5">The sequence shown here is derived from an EMBL/GenBank/DDBJ whole genome shotgun (WGS) entry which is preliminary data.</text>
</comment>
<dbReference type="GO" id="GO:0030089">
    <property type="term" value="C:phycobilisome"/>
    <property type="evidence" value="ECO:0007669"/>
    <property type="project" value="UniProtKB-KW"/>
</dbReference>
<dbReference type="Proteomes" id="UP000271624">
    <property type="component" value="Unassembled WGS sequence"/>
</dbReference>
<evidence type="ECO:0000256" key="4">
    <source>
        <dbReference type="ARBA" id="ARBA00023239"/>
    </source>
</evidence>
<dbReference type="InterPro" id="IPR016024">
    <property type="entry name" value="ARM-type_fold"/>
</dbReference>
<evidence type="ECO:0000313" key="5">
    <source>
        <dbReference type="EMBL" id="RUT07851.1"/>
    </source>
</evidence>
<evidence type="ECO:0000256" key="1">
    <source>
        <dbReference type="ARBA" id="ARBA00009299"/>
    </source>
</evidence>
<keyword evidence="6" id="KW-1185">Reference proteome</keyword>
<evidence type="ECO:0000256" key="2">
    <source>
        <dbReference type="ARBA" id="ARBA00022549"/>
    </source>
</evidence>
<keyword evidence="4" id="KW-0456">Lyase</keyword>
<evidence type="ECO:0000256" key="3">
    <source>
        <dbReference type="ARBA" id="ARBA00022738"/>
    </source>
</evidence>
<protein>
    <recommendedName>
        <fullName evidence="7">Leucine rich repeat variant</fullName>
    </recommendedName>
</protein>
<keyword evidence="2" id="KW-0042">Antenna complex</keyword>
<dbReference type="Gene3D" id="1.25.10.10">
    <property type="entry name" value="Leucine-rich Repeat Variant"/>
    <property type="match status" value="1"/>
</dbReference>
<name>A0A433VP73_9CYAN</name>
<keyword evidence="3" id="KW-0605">Phycobilisome</keyword>
<proteinExistence type="inferred from homology"/>
<sequence length="331" mass="37468">MKQAIDATTSSEELRKLANTYSGAVRKLIASNPNTPPDLLIELFIEFPHQVLNNPVIELILLENPDFFKELYQNNPYIFNEDALPSLFIEWAVNCSDEGIRKTIASNENTHPSFLEQLAKDISIDVRGNVAENHRTNSNTLQKLAEDKSKKVRLAVAENPNTLKCALLKLATDKCYEIRSKVAAHTKTPSGVLEKLIQDSNGIVRFGAAKNPNTPQHLVNKLLEKLIKHDTSIIQEYKLPESFLEWAVNHQDTNIRVAVACNSNTPQSLLMQLAQDKETCVRTAVAKNSKSSRKTLTKLAQDENETICFIAAWTLQERSDYYYFDYDENQF</sequence>
<dbReference type="GO" id="GO:0016829">
    <property type="term" value="F:lyase activity"/>
    <property type="evidence" value="ECO:0007669"/>
    <property type="project" value="UniProtKB-KW"/>
</dbReference>
<dbReference type="OrthoDB" id="505066at2"/>
<reference evidence="5" key="1">
    <citation type="submission" date="2018-12" db="EMBL/GenBank/DDBJ databases">
        <authorList>
            <person name="Will S."/>
            <person name="Neumann-Schaal M."/>
            <person name="Henke P."/>
        </authorList>
    </citation>
    <scope>NUCLEOTIDE SEQUENCE</scope>
    <source>
        <strain evidence="5">PCC 7102</strain>
    </source>
</reference>
<organism evidence="5 6">
    <name type="scientific">Dulcicalothrix desertica PCC 7102</name>
    <dbReference type="NCBI Taxonomy" id="232991"/>
    <lineage>
        <taxon>Bacteria</taxon>
        <taxon>Bacillati</taxon>
        <taxon>Cyanobacteriota</taxon>
        <taxon>Cyanophyceae</taxon>
        <taxon>Nostocales</taxon>
        <taxon>Calotrichaceae</taxon>
        <taxon>Dulcicalothrix</taxon>
    </lineage>
</organism>
<dbReference type="SUPFAM" id="SSF48371">
    <property type="entry name" value="ARM repeat"/>
    <property type="match status" value="1"/>
</dbReference>
<dbReference type="AlphaFoldDB" id="A0A433VP73"/>
<evidence type="ECO:0000313" key="6">
    <source>
        <dbReference type="Proteomes" id="UP000271624"/>
    </source>
</evidence>
<dbReference type="EMBL" id="RSCL01000004">
    <property type="protein sequence ID" value="RUT07851.1"/>
    <property type="molecule type" value="Genomic_DNA"/>
</dbReference>
<dbReference type="RefSeq" id="WP_127080702.1">
    <property type="nucleotide sequence ID" value="NZ_RSCL01000004.1"/>
</dbReference>